<dbReference type="GO" id="GO:0016787">
    <property type="term" value="F:hydrolase activity"/>
    <property type="evidence" value="ECO:0007669"/>
    <property type="project" value="UniProtKB-KW"/>
</dbReference>
<comment type="caution">
    <text evidence="4">The sequence shown here is derived from an EMBL/GenBank/DDBJ whole genome shotgun (WGS) entry which is preliminary data.</text>
</comment>
<dbReference type="SUPFAM" id="SSF53474">
    <property type="entry name" value="alpha/beta-Hydrolases"/>
    <property type="match status" value="1"/>
</dbReference>
<evidence type="ECO:0000313" key="4">
    <source>
        <dbReference type="EMBL" id="NHF62793.1"/>
    </source>
</evidence>
<dbReference type="OrthoDB" id="8444301at2"/>
<reference evidence="4 5" key="2">
    <citation type="submission" date="2020-03" db="EMBL/GenBank/DDBJ databases">
        <title>Chryseoglobus sp. isolated from a deep-sea seamount.</title>
        <authorList>
            <person name="Zhang D.-C."/>
        </authorList>
    </citation>
    <scope>NUCLEOTIDE SEQUENCE [LARGE SCALE GENOMIC DNA]</scope>
    <source>
        <strain evidence="4 5">KN1116</strain>
    </source>
</reference>
<accession>A0A9E5MIH6</accession>
<dbReference type="PANTHER" id="PTHR43248:SF2">
    <property type="entry name" value="PROLYL AMINOPEPTIDASE"/>
    <property type="match status" value="1"/>
</dbReference>
<keyword evidence="2 4" id="KW-0378">Hydrolase</keyword>
<dbReference type="Gene3D" id="3.40.50.1820">
    <property type="entry name" value="alpha/beta hydrolase"/>
    <property type="match status" value="1"/>
</dbReference>
<evidence type="ECO:0000256" key="1">
    <source>
        <dbReference type="ARBA" id="ARBA00010088"/>
    </source>
</evidence>
<name>A0A9E5MIH6_9MICO</name>
<evidence type="ECO:0000256" key="2">
    <source>
        <dbReference type="ARBA" id="ARBA00022801"/>
    </source>
</evidence>
<evidence type="ECO:0000259" key="3">
    <source>
        <dbReference type="Pfam" id="PF00561"/>
    </source>
</evidence>
<protein>
    <submittedName>
        <fullName evidence="4">Alpha/beta hydrolase</fullName>
    </submittedName>
</protein>
<dbReference type="Proteomes" id="UP000818266">
    <property type="component" value="Unassembled WGS sequence"/>
</dbReference>
<comment type="similarity">
    <text evidence="1">Belongs to the peptidase S33 family.</text>
</comment>
<keyword evidence="5" id="KW-1185">Reference proteome</keyword>
<dbReference type="EMBL" id="VIKT02000007">
    <property type="protein sequence ID" value="NHF62793.1"/>
    <property type="molecule type" value="Genomic_DNA"/>
</dbReference>
<dbReference type="RefSeq" id="WP_152583384.1">
    <property type="nucleotide sequence ID" value="NZ_VIKT02000007.1"/>
</dbReference>
<feature type="domain" description="AB hydrolase-1" evidence="3">
    <location>
        <begin position="14"/>
        <end position="98"/>
    </location>
</feature>
<dbReference type="PANTHER" id="PTHR43248">
    <property type="entry name" value="2-SUCCINYL-6-HYDROXY-2,4-CYCLOHEXADIENE-1-CARBOXYLATE SYNTHASE"/>
    <property type="match status" value="1"/>
</dbReference>
<dbReference type="PRINTS" id="PR00111">
    <property type="entry name" value="ABHYDROLASE"/>
</dbReference>
<dbReference type="InterPro" id="IPR051601">
    <property type="entry name" value="Serine_prot/Carboxylest_S33"/>
</dbReference>
<organism evidence="4 5">
    <name type="scientific">Microcella pacifica</name>
    <dbReference type="NCBI Taxonomy" id="2591847"/>
    <lineage>
        <taxon>Bacteria</taxon>
        <taxon>Bacillati</taxon>
        <taxon>Actinomycetota</taxon>
        <taxon>Actinomycetes</taxon>
        <taxon>Micrococcales</taxon>
        <taxon>Microbacteriaceae</taxon>
        <taxon>Microcella</taxon>
    </lineage>
</organism>
<sequence>MTLAATEWGSGQSTVLLLHGMLGCRQSWWRVARELASRNRRVIALDLPGHGDSDAEPANSVPRVVELVVETWKALSSDSPVLAMGHSYGGTVLAAALDQLICD</sequence>
<proteinExistence type="inferred from homology"/>
<dbReference type="InterPro" id="IPR000073">
    <property type="entry name" value="AB_hydrolase_1"/>
</dbReference>
<gene>
    <name evidence="4" type="ORF">FK219_006010</name>
</gene>
<dbReference type="InterPro" id="IPR029058">
    <property type="entry name" value="AB_hydrolase_fold"/>
</dbReference>
<dbReference type="AlphaFoldDB" id="A0A9E5MIH6"/>
<evidence type="ECO:0000313" key="5">
    <source>
        <dbReference type="Proteomes" id="UP000818266"/>
    </source>
</evidence>
<dbReference type="Pfam" id="PF00561">
    <property type="entry name" value="Abhydrolase_1"/>
    <property type="match status" value="1"/>
</dbReference>
<reference evidence="4 5" key="1">
    <citation type="submission" date="2019-06" db="EMBL/GenBank/DDBJ databases">
        <authorList>
            <person name="De-Chao Zhang Q."/>
        </authorList>
    </citation>
    <scope>NUCLEOTIDE SEQUENCE [LARGE SCALE GENOMIC DNA]</scope>
    <source>
        <strain evidence="4 5">KN1116</strain>
    </source>
</reference>